<accession>A0ABR1LW49</accession>
<keyword evidence="2" id="KW-1185">Reference proteome</keyword>
<evidence type="ECO:0000313" key="1">
    <source>
        <dbReference type="EMBL" id="KAK7539424.1"/>
    </source>
</evidence>
<evidence type="ECO:0000313" key="2">
    <source>
        <dbReference type="Proteomes" id="UP001360953"/>
    </source>
</evidence>
<proteinExistence type="predicted"/>
<reference evidence="1 2" key="1">
    <citation type="submission" date="2024-04" db="EMBL/GenBank/DDBJ databases">
        <title>Phyllosticta paracitricarpa is synonymous to the EU quarantine fungus P. citricarpa based on phylogenomic analyses.</title>
        <authorList>
            <consortium name="Lawrence Berkeley National Laboratory"/>
            <person name="Van ingen-buijs V.A."/>
            <person name="Van westerhoven A.C."/>
            <person name="Haridas S."/>
            <person name="Skiadas P."/>
            <person name="Martin F."/>
            <person name="Groenewald J.Z."/>
            <person name="Crous P.W."/>
            <person name="Seidl M.F."/>
        </authorList>
    </citation>
    <scope>NUCLEOTIDE SEQUENCE [LARGE SCALE GENOMIC DNA]</scope>
    <source>
        <strain evidence="1 2">CPC 17464</strain>
    </source>
</reference>
<protein>
    <submittedName>
        <fullName evidence="1">Uncharacterized protein</fullName>
    </submittedName>
</protein>
<dbReference type="EMBL" id="JBBPEH010000004">
    <property type="protein sequence ID" value="KAK7539424.1"/>
    <property type="molecule type" value="Genomic_DNA"/>
</dbReference>
<comment type="caution">
    <text evidence="1">The sequence shown here is derived from an EMBL/GenBank/DDBJ whole genome shotgun (WGS) entry which is preliminary data.</text>
</comment>
<organism evidence="1 2">
    <name type="scientific">Phyllosticta citribraziliensis</name>
    <dbReference type="NCBI Taxonomy" id="989973"/>
    <lineage>
        <taxon>Eukaryota</taxon>
        <taxon>Fungi</taxon>
        <taxon>Dikarya</taxon>
        <taxon>Ascomycota</taxon>
        <taxon>Pezizomycotina</taxon>
        <taxon>Dothideomycetes</taxon>
        <taxon>Dothideomycetes incertae sedis</taxon>
        <taxon>Botryosphaeriales</taxon>
        <taxon>Phyllostictaceae</taxon>
        <taxon>Phyllosticta</taxon>
    </lineage>
</organism>
<name>A0ABR1LW49_9PEZI</name>
<dbReference type="RefSeq" id="XP_066656695.1">
    <property type="nucleotide sequence ID" value="XM_066795050.1"/>
</dbReference>
<dbReference type="GeneID" id="92027956"/>
<gene>
    <name evidence="1" type="ORF">J3D65DRAFT_279615</name>
</gene>
<dbReference type="Proteomes" id="UP001360953">
    <property type="component" value="Unassembled WGS sequence"/>
</dbReference>
<sequence>MEYQQQRTDARTTGYSLWPALSHARDAYFPFQTTSLCHVQSQGIEPKIPHWDHHLEHHARRMLLATSRPSRRMLHNYANGRLRMPLQLVYPKSYKNRRGWRFKMTGIPRSFSPLAIQVMLRGFIHHSLCEILLLRYSFRDFITSRISRLFTLTQRLLEAWGATESARRLPLPAVLKIPRGSQIAREALRPMENPDSCLELRRRRYDK</sequence>